<name>A0A8J3DKZ2_9BACT</name>
<dbReference type="RefSeq" id="WP_189515303.1">
    <property type="nucleotide sequence ID" value="NZ_BMXG01000014.1"/>
</dbReference>
<dbReference type="InterPro" id="IPR004555">
    <property type="entry name" value="G6PDH_assembly_OpcA"/>
</dbReference>
<accession>A0A8J3DKZ2</accession>
<gene>
    <name evidence="2" type="ORF">GCM10007047_23190</name>
</gene>
<feature type="domain" description="Glucose-6-phosphate dehydrogenase assembly protein OpcA N-terminal" evidence="1">
    <location>
        <begin position="75"/>
        <end position="189"/>
    </location>
</feature>
<reference evidence="2" key="1">
    <citation type="journal article" date="2014" name="Int. J. Syst. Evol. Microbiol.">
        <title>Complete genome sequence of Corynebacterium casei LMG S-19264T (=DSM 44701T), isolated from a smear-ripened cheese.</title>
        <authorList>
            <consortium name="US DOE Joint Genome Institute (JGI-PGF)"/>
            <person name="Walter F."/>
            <person name="Albersmeier A."/>
            <person name="Kalinowski J."/>
            <person name="Ruckert C."/>
        </authorList>
    </citation>
    <scope>NUCLEOTIDE SEQUENCE</scope>
    <source>
        <strain evidence="2">KCTC 12870</strain>
    </source>
</reference>
<dbReference type="AlphaFoldDB" id="A0A8J3DKZ2"/>
<dbReference type="Pfam" id="PF10128">
    <property type="entry name" value="OpcA_G6PD_assem"/>
    <property type="match status" value="1"/>
</dbReference>
<sequence length="334" mass="37792">MSTAEPPTIFDVMPGLRMPVSEVSPMLSQMWNTTFDPSSENPSEFRASQMNVILHFGLKTSPEEAKARFETAISFAQKYPCRIITLCPMGRERSDRLLEGKIFSLCYIGDSMRDMCCCEAVILGYPTREAGFLSSQVSIWLENDLPTYHWFNRIPAERITQMHMDFVKRCRRVIFDSSIEAEDGNDLLSIEWPRPEGVIDLAWARLLPVRQSLGQFLSAVEPKKLVDGLLKVEARGQAPLKGEAANLLRWCRECLEKCTKNPLSVEFVMGDCPKDHSLELEWTYSDSRHLLWTHEADSAVAQITADFGVGHMSAPMQVQLLDSEKALAEAMFFA</sequence>
<dbReference type="PANTHER" id="PTHR38658:SF1">
    <property type="entry name" value="OXPP CYCLE PROTEIN OPCA-RELATED"/>
    <property type="match status" value="1"/>
</dbReference>
<proteinExistence type="predicted"/>
<evidence type="ECO:0000259" key="1">
    <source>
        <dbReference type="Pfam" id="PF10128"/>
    </source>
</evidence>
<evidence type="ECO:0000313" key="3">
    <source>
        <dbReference type="Proteomes" id="UP000642829"/>
    </source>
</evidence>
<keyword evidence="3" id="KW-1185">Reference proteome</keyword>
<dbReference type="Proteomes" id="UP000642829">
    <property type="component" value="Unassembled WGS sequence"/>
</dbReference>
<dbReference type="PANTHER" id="PTHR38658">
    <property type="entry name" value="OXPP CYCLE PROTEIN OPCA-RELATED"/>
    <property type="match status" value="1"/>
</dbReference>
<comment type="caution">
    <text evidence="2">The sequence shown here is derived from an EMBL/GenBank/DDBJ whole genome shotgun (WGS) entry which is preliminary data.</text>
</comment>
<evidence type="ECO:0000313" key="2">
    <source>
        <dbReference type="EMBL" id="GHC05608.1"/>
    </source>
</evidence>
<dbReference type="InterPro" id="IPR046801">
    <property type="entry name" value="OpcA_G6PD_N"/>
</dbReference>
<protein>
    <recommendedName>
        <fullName evidence="1">Glucose-6-phosphate dehydrogenase assembly protein OpcA N-terminal domain-containing protein</fullName>
    </recommendedName>
</protein>
<organism evidence="2 3">
    <name type="scientific">Cerasicoccus arenae</name>
    <dbReference type="NCBI Taxonomy" id="424488"/>
    <lineage>
        <taxon>Bacteria</taxon>
        <taxon>Pseudomonadati</taxon>
        <taxon>Verrucomicrobiota</taxon>
        <taxon>Opitutia</taxon>
        <taxon>Puniceicoccales</taxon>
        <taxon>Cerasicoccaceae</taxon>
        <taxon>Cerasicoccus</taxon>
    </lineage>
</organism>
<reference evidence="2" key="2">
    <citation type="submission" date="2020-09" db="EMBL/GenBank/DDBJ databases">
        <authorList>
            <person name="Sun Q."/>
            <person name="Kim S."/>
        </authorList>
    </citation>
    <scope>NUCLEOTIDE SEQUENCE</scope>
    <source>
        <strain evidence="2">KCTC 12870</strain>
    </source>
</reference>
<dbReference type="EMBL" id="BMXG01000014">
    <property type="protein sequence ID" value="GHC05608.1"/>
    <property type="molecule type" value="Genomic_DNA"/>
</dbReference>